<organism evidence="1">
    <name type="scientific">viral metagenome</name>
    <dbReference type="NCBI Taxonomy" id="1070528"/>
    <lineage>
        <taxon>unclassified sequences</taxon>
        <taxon>metagenomes</taxon>
        <taxon>organismal metagenomes</taxon>
    </lineage>
</organism>
<dbReference type="AlphaFoldDB" id="A0A6M3XTY7"/>
<accession>A0A6M3XTY7</accession>
<dbReference type="EMBL" id="MT144919">
    <property type="protein sequence ID" value="QJI01379.1"/>
    <property type="molecule type" value="Genomic_DNA"/>
</dbReference>
<sequence length="110" mass="13250">MNNNWKQYKDGGEKIFDTIKELRKYADENYVENGEIFICKEEIKKSKNCKFFTTSDAEFHHREKQRFGDWFFKWKKKQTKKILDKIDLDTKDITLTRLTPHPKGNKDGGR</sequence>
<evidence type="ECO:0000313" key="1">
    <source>
        <dbReference type="EMBL" id="QJI01379.1"/>
    </source>
</evidence>
<name>A0A6M3XTY7_9ZZZZ</name>
<proteinExistence type="predicted"/>
<protein>
    <submittedName>
        <fullName evidence="1">Uncharacterized protein</fullName>
    </submittedName>
</protein>
<reference evidence="1" key="1">
    <citation type="submission" date="2020-03" db="EMBL/GenBank/DDBJ databases">
        <title>The deep terrestrial virosphere.</title>
        <authorList>
            <person name="Holmfeldt K."/>
            <person name="Nilsson E."/>
            <person name="Simone D."/>
            <person name="Lopez-Fernandez M."/>
            <person name="Wu X."/>
            <person name="de Brujin I."/>
            <person name="Lundin D."/>
            <person name="Andersson A."/>
            <person name="Bertilsson S."/>
            <person name="Dopson M."/>
        </authorList>
    </citation>
    <scope>NUCLEOTIDE SEQUENCE</scope>
    <source>
        <strain evidence="1">TM448B02499</strain>
    </source>
</reference>
<gene>
    <name evidence="1" type="ORF">TM448B02499_0011</name>
</gene>